<dbReference type="PRINTS" id="PR00463">
    <property type="entry name" value="EP450I"/>
</dbReference>
<dbReference type="PRINTS" id="PR00385">
    <property type="entry name" value="P450"/>
</dbReference>
<dbReference type="InterPro" id="IPR050121">
    <property type="entry name" value="Cytochrome_P450_monoxygenase"/>
</dbReference>
<sequence>MFSVAWSLVVLVCAYISYSFVSWYRLSHVPGPFWAGLTSFWLIREVLFGRQPITLRDVTNKYGTIARVGPNAVVTNDPEILRKIMSVRSSYTRGPWYDAWKLEAGRQNVFSMRDEVAHTKLRSKMTAGYSGKENESMEKTIESQIANLVKLIRSKYISTTDSYRPVDLAEKLQYFTLDTISDLAFGKPLGYLQQDADPYDYLEAIDASMPVYSTLGNLPWLANLLHSPLFRRFLPSERDKGGFGAIIGFSKQVVNSRFAPNAISQPDMLGSFIRHGMTKPEAYSESLIQVVAGTDTTATGLKTIFLHVMTRPSIYRKLQAEIEQGLASGAISSPIQDAEARRLPYLQAVIKEGLRIRSPAAGTFFKSVPRGGDVLGEIALPGGTQIGVSHLSFLHSKAIFGHDAETFRPERWIEAAPEHLGKMNRVVDTIFHSGRFQCLGKNVALMEYNKIFVELLRRFEFEVVDAERPARITNAGYANAVTPRFAAK</sequence>
<dbReference type="GO" id="GO:0016705">
    <property type="term" value="F:oxidoreductase activity, acting on paired donors, with incorporation or reduction of molecular oxygen"/>
    <property type="evidence" value="ECO:0007669"/>
    <property type="project" value="InterPro"/>
</dbReference>
<dbReference type="InterPro" id="IPR002401">
    <property type="entry name" value="Cyt_P450_E_grp-I"/>
</dbReference>
<dbReference type="GO" id="GO:0005506">
    <property type="term" value="F:iron ion binding"/>
    <property type="evidence" value="ECO:0007669"/>
    <property type="project" value="InterPro"/>
</dbReference>
<keyword evidence="1" id="KW-0349">Heme</keyword>
<dbReference type="Proteomes" id="UP000801428">
    <property type="component" value="Unassembled WGS sequence"/>
</dbReference>
<reference evidence="2" key="1">
    <citation type="submission" date="2019-04" db="EMBL/GenBank/DDBJ databases">
        <title>Sequencing of skin fungus with MAO and IRED activity.</title>
        <authorList>
            <person name="Marsaioli A.J."/>
            <person name="Bonatto J.M.C."/>
            <person name="Reis Junior O."/>
        </authorList>
    </citation>
    <scope>NUCLEOTIDE SEQUENCE</scope>
    <source>
        <strain evidence="2">30M1</strain>
    </source>
</reference>
<dbReference type="PANTHER" id="PTHR24305:SF168">
    <property type="entry name" value="P450, PUTATIVE (EUROFUNG)-RELATED"/>
    <property type="match status" value="1"/>
</dbReference>
<dbReference type="InterPro" id="IPR001128">
    <property type="entry name" value="Cyt_P450"/>
</dbReference>
<organism evidence="2 3">
    <name type="scientific">Curvularia kusanoi</name>
    <name type="common">Cochliobolus kusanoi</name>
    <dbReference type="NCBI Taxonomy" id="90978"/>
    <lineage>
        <taxon>Eukaryota</taxon>
        <taxon>Fungi</taxon>
        <taxon>Dikarya</taxon>
        <taxon>Ascomycota</taxon>
        <taxon>Pezizomycotina</taxon>
        <taxon>Dothideomycetes</taxon>
        <taxon>Pleosporomycetidae</taxon>
        <taxon>Pleosporales</taxon>
        <taxon>Pleosporineae</taxon>
        <taxon>Pleosporaceae</taxon>
        <taxon>Curvularia</taxon>
    </lineage>
</organism>
<keyword evidence="1" id="KW-0408">Iron</keyword>
<protein>
    <recommendedName>
        <fullName evidence="4">Cytochrome P450</fullName>
    </recommendedName>
</protein>
<dbReference type="Gene3D" id="1.10.630.10">
    <property type="entry name" value="Cytochrome P450"/>
    <property type="match status" value="1"/>
</dbReference>
<evidence type="ECO:0000256" key="1">
    <source>
        <dbReference type="PIRSR" id="PIRSR602401-1"/>
    </source>
</evidence>
<dbReference type="GO" id="GO:0004497">
    <property type="term" value="F:monooxygenase activity"/>
    <property type="evidence" value="ECO:0007669"/>
    <property type="project" value="InterPro"/>
</dbReference>
<dbReference type="CDD" id="cd11060">
    <property type="entry name" value="CYP57A1-like"/>
    <property type="match status" value="1"/>
</dbReference>
<dbReference type="GO" id="GO:0020037">
    <property type="term" value="F:heme binding"/>
    <property type="evidence" value="ECO:0007669"/>
    <property type="project" value="InterPro"/>
</dbReference>
<keyword evidence="1" id="KW-0479">Metal-binding</keyword>
<dbReference type="AlphaFoldDB" id="A0A9P4T873"/>
<name>A0A9P4T873_CURKU</name>
<comment type="caution">
    <text evidence="2">The sequence shown here is derived from an EMBL/GenBank/DDBJ whole genome shotgun (WGS) entry which is preliminary data.</text>
</comment>
<comment type="cofactor">
    <cofactor evidence="1">
        <name>heme</name>
        <dbReference type="ChEBI" id="CHEBI:30413"/>
    </cofactor>
</comment>
<dbReference type="EMBL" id="SWKU01000025">
    <property type="protein sequence ID" value="KAF2996861.1"/>
    <property type="molecule type" value="Genomic_DNA"/>
</dbReference>
<keyword evidence="3" id="KW-1185">Reference proteome</keyword>
<proteinExistence type="predicted"/>
<dbReference type="InterPro" id="IPR036396">
    <property type="entry name" value="Cyt_P450_sf"/>
</dbReference>
<dbReference type="PANTHER" id="PTHR24305">
    <property type="entry name" value="CYTOCHROME P450"/>
    <property type="match status" value="1"/>
</dbReference>
<feature type="binding site" description="axial binding residue" evidence="1">
    <location>
        <position position="438"/>
    </location>
    <ligand>
        <name>heme</name>
        <dbReference type="ChEBI" id="CHEBI:30413"/>
    </ligand>
    <ligandPart>
        <name>Fe</name>
        <dbReference type="ChEBI" id="CHEBI:18248"/>
    </ligandPart>
</feature>
<dbReference type="OrthoDB" id="3934656at2759"/>
<evidence type="ECO:0000313" key="2">
    <source>
        <dbReference type="EMBL" id="KAF2996861.1"/>
    </source>
</evidence>
<dbReference type="Pfam" id="PF00067">
    <property type="entry name" value="p450"/>
    <property type="match status" value="1"/>
</dbReference>
<dbReference type="SUPFAM" id="SSF48264">
    <property type="entry name" value="Cytochrome P450"/>
    <property type="match status" value="1"/>
</dbReference>
<evidence type="ECO:0000313" key="3">
    <source>
        <dbReference type="Proteomes" id="UP000801428"/>
    </source>
</evidence>
<evidence type="ECO:0008006" key="4">
    <source>
        <dbReference type="Google" id="ProtNLM"/>
    </source>
</evidence>
<accession>A0A9P4T873</accession>
<gene>
    <name evidence="2" type="ORF">E8E13_004378</name>
</gene>